<dbReference type="Gene3D" id="3.30.1330.30">
    <property type="match status" value="1"/>
</dbReference>
<dbReference type="InterPro" id="IPR001921">
    <property type="entry name" value="Ribosomal_eL8_euk"/>
</dbReference>
<dbReference type="AlphaFoldDB" id="A0A485P7P9"/>
<dbReference type="InterPro" id="IPR029064">
    <property type="entry name" value="Ribosomal_eL30-like_sf"/>
</dbReference>
<protein>
    <recommendedName>
        <fullName evidence="1">60S ribosomal protein L7a</fullName>
    </recommendedName>
</protein>
<evidence type="ECO:0000313" key="3">
    <source>
        <dbReference type="EMBL" id="VFV40284.1"/>
    </source>
</evidence>
<comment type="similarity">
    <text evidence="1">Belongs to the eukaryotic ribosomal protein eL8 family.</text>
</comment>
<keyword evidence="1" id="KW-0687">Ribonucleoprotein</keyword>
<proteinExistence type="inferred from homology"/>
<feature type="signal peptide" evidence="2">
    <location>
        <begin position="1"/>
        <end position="18"/>
    </location>
</feature>
<keyword evidence="4" id="KW-1185">Reference proteome</keyword>
<keyword evidence="1" id="KW-0689">Ribosomal protein</keyword>
<dbReference type="Proteomes" id="UP000386466">
    <property type="component" value="Unassembled WGS sequence"/>
</dbReference>
<comment type="function">
    <text evidence="1">Component of the ribosome.</text>
</comment>
<evidence type="ECO:0000256" key="1">
    <source>
        <dbReference type="RuleBase" id="RU367042"/>
    </source>
</evidence>
<sequence length="114" mass="12367">MVWIPLSLWSSCLPCVLRRGLPTTSRGSAGWGVWSTERPAPLLSFTQVNSKDKGALAKLAEASRTDDNDRYDEICHHRAGSVPGPKSVARIANQENAKTGLSGHCCLSTHKSHK</sequence>
<dbReference type="PRINTS" id="PR00882">
    <property type="entry name" value="RIBOSOMALL7A"/>
</dbReference>
<reference evidence="3 4" key="1">
    <citation type="submission" date="2019-01" db="EMBL/GenBank/DDBJ databases">
        <authorList>
            <person name="Alioto T."/>
            <person name="Alioto T."/>
        </authorList>
    </citation>
    <scope>NUCLEOTIDE SEQUENCE [LARGE SCALE GENOMIC DNA]</scope>
</reference>
<accession>A0A485P7P9</accession>
<gene>
    <name evidence="3" type="ORF">LYPA_23C015745</name>
</gene>
<dbReference type="GO" id="GO:0022625">
    <property type="term" value="C:cytosolic large ribosomal subunit"/>
    <property type="evidence" value="ECO:0007669"/>
    <property type="project" value="UniProtKB-UniRule"/>
</dbReference>
<evidence type="ECO:0000313" key="4">
    <source>
        <dbReference type="Proteomes" id="UP000386466"/>
    </source>
</evidence>
<dbReference type="EMBL" id="CAAGRJ010028892">
    <property type="protein sequence ID" value="VFV40284.1"/>
    <property type="molecule type" value="Genomic_DNA"/>
</dbReference>
<name>A0A485P7P9_LYNPA</name>
<keyword evidence="2" id="KW-0732">Signal</keyword>
<evidence type="ECO:0000256" key="2">
    <source>
        <dbReference type="SAM" id="SignalP"/>
    </source>
</evidence>
<dbReference type="GO" id="GO:0003723">
    <property type="term" value="F:RNA binding"/>
    <property type="evidence" value="ECO:0007669"/>
    <property type="project" value="UniProtKB-UniRule"/>
</dbReference>
<organism evidence="3 4">
    <name type="scientific">Lynx pardinus</name>
    <name type="common">Iberian lynx</name>
    <name type="synonym">Felis pardina</name>
    <dbReference type="NCBI Taxonomy" id="191816"/>
    <lineage>
        <taxon>Eukaryota</taxon>
        <taxon>Metazoa</taxon>
        <taxon>Chordata</taxon>
        <taxon>Craniata</taxon>
        <taxon>Vertebrata</taxon>
        <taxon>Euteleostomi</taxon>
        <taxon>Mammalia</taxon>
        <taxon>Eutheria</taxon>
        <taxon>Laurasiatheria</taxon>
        <taxon>Carnivora</taxon>
        <taxon>Feliformia</taxon>
        <taxon>Felidae</taxon>
        <taxon>Felinae</taxon>
        <taxon>Lynx</taxon>
    </lineage>
</organism>
<feature type="chain" id="PRO_5019726331" description="60S ribosomal protein L7a" evidence="2">
    <location>
        <begin position="19"/>
        <end position="114"/>
    </location>
</feature>